<protein>
    <submittedName>
        <fullName evidence="3">NADP-dependent oxidoreductase</fullName>
    </submittedName>
</protein>
<dbReference type="RefSeq" id="WP_137090177.1">
    <property type="nucleotide sequence ID" value="NZ_CP028923.1"/>
</dbReference>
<dbReference type="InterPro" id="IPR011032">
    <property type="entry name" value="GroES-like_sf"/>
</dbReference>
<dbReference type="Proteomes" id="UP000298616">
    <property type="component" value="Chromosome"/>
</dbReference>
<dbReference type="KEGG" id="fpf:DCC35_07455"/>
<dbReference type="AlphaFoldDB" id="A0A4D7JM82"/>
<dbReference type="PANTHER" id="PTHR43205">
    <property type="entry name" value="PROSTAGLANDIN REDUCTASE"/>
    <property type="match status" value="1"/>
</dbReference>
<dbReference type="SUPFAM" id="SSF50129">
    <property type="entry name" value="GroES-like"/>
    <property type="match status" value="2"/>
</dbReference>
<dbReference type="InterPro" id="IPR036291">
    <property type="entry name" value="NAD(P)-bd_dom_sf"/>
</dbReference>
<dbReference type="SUPFAM" id="SSF51735">
    <property type="entry name" value="NAD(P)-binding Rossmann-fold domains"/>
    <property type="match status" value="1"/>
</dbReference>
<proteinExistence type="predicted"/>
<dbReference type="CDD" id="cd05288">
    <property type="entry name" value="PGDH"/>
    <property type="match status" value="1"/>
</dbReference>
<evidence type="ECO:0000259" key="2">
    <source>
        <dbReference type="SMART" id="SM00829"/>
    </source>
</evidence>
<dbReference type="InterPro" id="IPR041694">
    <property type="entry name" value="ADH_N_2"/>
</dbReference>
<dbReference type="FunFam" id="3.40.50.720:FF:000121">
    <property type="entry name" value="Prostaglandin reductase 2"/>
    <property type="match status" value="1"/>
</dbReference>
<evidence type="ECO:0000256" key="1">
    <source>
        <dbReference type="ARBA" id="ARBA00023002"/>
    </source>
</evidence>
<dbReference type="Pfam" id="PF00107">
    <property type="entry name" value="ADH_zinc_N"/>
    <property type="match status" value="1"/>
</dbReference>
<dbReference type="PANTHER" id="PTHR43205:SF7">
    <property type="entry name" value="PROSTAGLANDIN REDUCTASE 1"/>
    <property type="match status" value="1"/>
</dbReference>
<dbReference type="Gene3D" id="3.40.50.720">
    <property type="entry name" value="NAD(P)-binding Rossmann-like Domain"/>
    <property type="match status" value="1"/>
</dbReference>
<dbReference type="EMBL" id="CP028923">
    <property type="protein sequence ID" value="QCK14590.1"/>
    <property type="molecule type" value="Genomic_DNA"/>
</dbReference>
<dbReference type="Pfam" id="PF16884">
    <property type="entry name" value="ADH_N_2"/>
    <property type="match status" value="1"/>
</dbReference>
<dbReference type="SMART" id="SM00829">
    <property type="entry name" value="PKS_ER"/>
    <property type="match status" value="1"/>
</dbReference>
<feature type="domain" description="Enoyl reductase (ER)" evidence="2">
    <location>
        <begin position="14"/>
        <end position="330"/>
    </location>
</feature>
<accession>A0A4D7JM82</accession>
<reference evidence="3 4" key="1">
    <citation type="submission" date="2018-04" db="EMBL/GenBank/DDBJ databases">
        <title>Complete genome uncultured novel isolate.</title>
        <authorList>
            <person name="Merlino G."/>
        </authorList>
    </citation>
    <scope>NUCLEOTIDE SEQUENCE [LARGE SCALE GENOMIC DNA]</scope>
    <source>
        <strain evidence="4">R1DC9</strain>
    </source>
</reference>
<dbReference type="InterPro" id="IPR045010">
    <property type="entry name" value="MDR_fam"/>
</dbReference>
<dbReference type="Gene3D" id="3.90.180.10">
    <property type="entry name" value="Medium-chain alcohol dehydrogenases, catalytic domain"/>
    <property type="match status" value="1"/>
</dbReference>
<dbReference type="OrthoDB" id="9805663at2"/>
<dbReference type="InterPro" id="IPR020843">
    <property type="entry name" value="ER"/>
</dbReference>
<evidence type="ECO:0000313" key="4">
    <source>
        <dbReference type="Proteomes" id="UP000298616"/>
    </source>
</evidence>
<name>A0A4D7JM82_9BACT</name>
<keyword evidence="4" id="KW-1185">Reference proteome</keyword>
<gene>
    <name evidence="3" type="ORF">DCC35_07455</name>
</gene>
<keyword evidence="1" id="KW-0560">Oxidoreductase</keyword>
<evidence type="ECO:0000313" key="3">
    <source>
        <dbReference type="EMBL" id="QCK14590.1"/>
    </source>
</evidence>
<dbReference type="GO" id="GO:0016628">
    <property type="term" value="F:oxidoreductase activity, acting on the CH-CH group of donors, NAD or NADP as acceptor"/>
    <property type="evidence" value="ECO:0007669"/>
    <property type="project" value="InterPro"/>
</dbReference>
<organism evidence="3 4">
    <name type="scientific">Mangrovivirga cuniculi</name>
    <dbReference type="NCBI Taxonomy" id="2715131"/>
    <lineage>
        <taxon>Bacteria</taxon>
        <taxon>Pseudomonadati</taxon>
        <taxon>Bacteroidota</taxon>
        <taxon>Cytophagia</taxon>
        <taxon>Cytophagales</taxon>
        <taxon>Mangrovivirgaceae</taxon>
        <taxon>Mangrovivirga</taxon>
    </lineage>
</organism>
<sequence length="332" mass="36337">MQTRQIIFKERPKGMPDDSTFNFETTELPELKDGQVLLKATWFSVDPYMRGKMSDAKSYTEPFEVGKPLNGGAIAKVEKSRSKNFKEGDTVFGMLDWAEHQVADDKNLRKIDPDLAPPSYNLGILGMPGLTAYFGLMKVGEPKEGDTVVISGAAGAVGSVVGQIAKIQGCRVVGIAGSDEKIDMLTNEFGFDAGINYKATDDIKKDLKEACPDGIDVYFDNVGGEISDAVTMQLNDFARVSLCGQIALYNATSMPTGPRIQPILLTRRVKMQGFIISDFQNEFGDGIKKIASWLQQGKLKYEETVVEGFDNIPKAFLGLFSGENKGKMVVKV</sequence>
<dbReference type="InterPro" id="IPR013149">
    <property type="entry name" value="ADH-like_C"/>
</dbReference>